<evidence type="ECO:0000259" key="2">
    <source>
        <dbReference type="PROSITE" id="PS50042"/>
    </source>
</evidence>
<organism evidence="3 4">
    <name type="scientific">Callosobruchus maculatus</name>
    <name type="common">Southern cowpea weevil</name>
    <name type="synonym">Pulse bruchid</name>
    <dbReference type="NCBI Taxonomy" id="64391"/>
    <lineage>
        <taxon>Eukaryota</taxon>
        <taxon>Metazoa</taxon>
        <taxon>Ecdysozoa</taxon>
        <taxon>Arthropoda</taxon>
        <taxon>Hexapoda</taxon>
        <taxon>Insecta</taxon>
        <taxon>Pterygota</taxon>
        <taxon>Neoptera</taxon>
        <taxon>Endopterygota</taxon>
        <taxon>Coleoptera</taxon>
        <taxon>Polyphaga</taxon>
        <taxon>Cucujiformia</taxon>
        <taxon>Chrysomeloidea</taxon>
        <taxon>Chrysomelidae</taxon>
        <taxon>Bruchinae</taxon>
        <taxon>Bruchini</taxon>
        <taxon>Callosobruchus</taxon>
    </lineage>
</organism>
<feature type="domain" description="Cyclic nucleotide-binding" evidence="2">
    <location>
        <begin position="418"/>
        <end position="483"/>
    </location>
</feature>
<dbReference type="GO" id="GO:0005249">
    <property type="term" value="F:voltage-gated potassium channel activity"/>
    <property type="evidence" value="ECO:0007669"/>
    <property type="project" value="TreeGrafter"/>
</dbReference>
<dbReference type="GO" id="GO:0035725">
    <property type="term" value="P:sodium ion transmembrane transport"/>
    <property type="evidence" value="ECO:0007669"/>
    <property type="project" value="TreeGrafter"/>
</dbReference>
<keyword evidence="1" id="KW-1133">Transmembrane helix</keyword>
<dbReference type="InterPro" id="IPR014710">
    <property type="entry name" value="RmlC-like_jellyroll"/>
</dbReference>
<protein>
    <recommendedName>
        <fullName evidence="2">Cyclic nucleotide-binding domain-containing protein</fullName>
    </recommendedName>
</protein>
<evidence type="ECO:0000313" key="3">
    <source>
        <dbReference type="EMBL" id="VEN34530.1"/>
    </source>
</evidence>
<dbReference type="SUPFAM" id="SSF51206">
    <property type="entry name" value="cAMP-binding domain-like"/>
    <property type="match status" value="1"/>
</dbReference>
<gene>
    <name evidence="3" type="ORF">CALMAC_LOCUS688</name>
</gene>
<feature type="non-terminal residue" evidence="3">
    <location>
        <position position="1"/>
    </location>
</feature>
<keyword evidence="1" id="KW-0472">Membrane</keyword>
<dbReference type="InterPro" id="IPR018490">
    <property type="entry name" value="cNMP-bd_dom_sf"/>
</dbReference>
<name>A0A653BG24_CALMS</name>
<feature type="transmembrane region" description="Helical" evidence="1">
    <location>
        <begin position="92"/>
        <end position="113"/>
    </location>
</feature>
<dbReference type="InterPro" id="IPR000595">
    <property type="entry name" value="cNMP-bd_dom"/>
</dbReference>
<dbReference type="PROSITE" id="PS50042">
    <property type="entry name" value="CNMP_BINDING_3"/>
    <property type="match status" value="1"/>
</dbReference>
<evidence type="ECO:0000256" key="1">
    <source>
        <dbReference type="SAM" id="Phobius"/>
    </source>
</evidence>
<dbReference type="Proteomes" id="UP000410492">
    <property type="component" value="Unassembled WGS sequence"/>
</dbReference>
<feature type="transmembrane region" description="Helical" evidence="1">
    <location>
        <begin position="235"/>
        <end position="256"/>
    </location>
</feature>
<feature type="transmembrane region" description="Helical" evidence="1">
    <location>
        <begin position="287"/>
        <end position="305"/>
    </location>
</feature>
<sequence>FEDTLQSVPPRTSVHRCSLSKRSRLVESLPTAPNASVAANLKIRLRRMTLLDPEKTISKQYFRNKLSMVKEQKRQLETAHWLVIHPFSKVSYVLDWIFFLNWFGIYMLLPMYVLLDIRRWPVQIVVIRVLNKPLELLVLLTFLCRGYVDHRQKEIVLDLRKIVLRYLKTFFILDLTILFLDLGMLLGNPPEHFHTQDMILNLLMQIGLLGRAMSHIQIVCILLERIISSRTKRVVIYHAYFTTLMLHYLTVMNVLVPKYAARAETNFPPQSWLTAVFHGRQYKLDSIYFESQMLVGCYFFGVHYLKTKIWYVPEQIFLTFVALVGRLYTLYLLADILLVFGTESHPESRYEKFIVEVNEYMAAKNLPKDLRSRLLKYYECKLQKHFFREAEIMDSLSERLKMEMFLHFAMKLVHNNPSLRLLPASTLSILISKMKAETFLADDIICSIGKPHENIYFISSGTVAVFNSNGHELDHLEDGHDFGLDLGQNYAYVAMETSEVYYVKYAVLQEDTIQYHDIWRTYEKRWLILHHKYQELGERLREGGDTMLHELRRGQLLENLKHRNVL</sequence>
<dbReference type="OrthoDB" id="2021138at2759"/>
<keyword evidence="1" id="KW-0812">Transmembrane</keyword>
<dbReference type="PANTHER" id="PTHR45689:SF14">
    <property type="entry name" value="CYCLIC NUCLEOTIDE-GATED CATION CHANNEL SUBUNIT A-LIKE PROTEIN"/>
    <property type="match status" value="1"/>
</dbReference>
<proteinExistence type="predicted"/>
<dbReference type="AlphaFoldDB" id="A0A653BG24"/>
<dbReference type="Gene3D" id="2.60.120.10">
    <property type="entry name" value="Jelly Rolls"/>
    <property type="match status" value="1"/>
</dbReference>
<dbReference type="CDD" id="cd00038">
    <property type="entry name" value="CAP_ED"/>
    <property type="match status" value="1"/>
</dbReference>
<dbReference type="GO" id="GO:0003254">
    <property type="term" value="P:regulation of membrane depolarization"/>
    <property type="evidence" value="ECO:0007669"/>
    <property type="project" value="TreeGrafter"/>
</dbReference>
<evidence type="ECO:0000313" key="4">
    <source>
        <dbReference type="Proteomes" id="UP000410492"/>
    </source>
</evidence>
<keyword evidence="4" id="KW-1185">Reference proteome</keyword>
<dbReference type="Gene3D" id="1.10.287.630">
    <property type="entry name" value="Helix hairpin bin"/>
    <property type="match status" value="1"/>
</dbReference>
<reference evidence="3 4" key="1">
    <citation type="submission" date="2019-01" db="EMBL/GenBank/DDBJ databases">
        <authorList>
            <person name="Sayadi A."/>
        </authorList>
    </citation>
    <scope>NUCLEOTIDE SEQUENCE [LARGE SCALE GENOMIC DNA]</scope>
</reference>
<feature type="transmembrane region" description="Helical" evidence="1">
    <location>
        <begin position="169"/>
        <end position="187"/>
    </location>
</feature>
<feature type="transmembrane region" description="Helical" evidence="1">
    <location>
        <begin position="317"/>
        <end position="340"/>
    </location>
</feature>
<feature type="transmembrane region" description="Helical" evidence="1">
    <location>
        <begin position="199"/>
        <end position="223"/>
    </location>
</feature>
<dbReference type="SMART" id="SM00100">
    <property type="entry name" value="cNMP"/>
    <property type="match status" value="1"/>
</dbReference>
<dbReference type="EMBL" id="CAACVG010000772">
    <property type="protein sequence ID" value="VEN34530.1"/>
    <property type="molecule type" value="Genomic_DNA"/>
</dbReference>
<dbReference type="GO" id="GO:0098855">
    <property type="term" value="C:HCN channel complex"/>
    <property type="evidence" value="ECO:0007669"/>
    <property type="project" value="TreeGrafter"/>
</dbReference>
<dbReference type="PANTHER" id="PTHR45689">
    <property type="entry name" value="I[[H]] CHANNEL, ISOFORM E"/>
    <property type="match status" value="1"/>
</dbReference>
<dbReference type="InterPro" id="IPR051413">
    <property type="entry name" value="K/Na_HCN_channel"/>
</dbReference>
<accession>A0A653BG24</accession>